<dbReference type="InterPro" id="IPR050413">
    <property type="entry name" value="TCR_beta_variable"/>
</dbReference>
<reference evidence="5" key="1">
    <citation type="submission" date="2025-08" db="UniProtKB">
        <authorList>
            <consortium name="Ensembl"/>
        </authorList>
    </citation>
    <scope>IDENTIFICATION</scope>
</reference>
<feature type="signal peptide" evidence="3">
    <location>
        <begin position="1"/>
        <end position="19"/>
    </location>
</feature>
<dbReference type="GO" id="GO:0005886">
    <property type="term" value="C:plasma membrane"/>
    <property type="evidence" value="ECO:0007669"/>
    <property type="project" value="TreeGrafter"/>
</dbReference>
<dbReference type="InterPro" id="IPR013106">
    <property type="entry name" value="Ig_V-set"/>
</dbReference>
<dbReference type="PANTHER" id="PTHR23268">
    <property type="entry name" value="T-CELL RECEPTOR BETA CHAIN"/>
    <property type="match status" value="1"/>
</dbReference>
<evidence type="ECO:0000256" key="3">
    <source>
        <dbReference type="SAM" id="SignalP"/>
    </source>
</evidence>
<dbReference type="CDD" id="cd00099">
    <property type="entry name" value="IgV"/>
    <property type="match status" value="1"/>
</dbReference>
<evidence type="ECO:0000313" key="6">
    <source>
        <dbReference type="Proteomes" id="UP000694621"/>
    </source>
</evidence>
<sequence length="117" mass="13093">FRWVLLLLLDLFCLSTGSAVCNVLQGPPDLIKNNNEDAEIKCAHTVQSYNRILWYKQDQTTGFKLMGYLVITSIHKETGYENKIELSGDGRNNATLTIKSLSVDDSGVYFCALWADG</sequence>
<dbReference type="InterPro" id="IPR007110">
    <property type="entry name" value="Ig-like_dom"/>
</dbReference>
<protein>
    <recommendedName>
        <fullName evidence="4">Ig-like domain-containing protein</fullName>
    </recommendedName>
</protein>
<dbReference type="InterPro" id="IPR036179">
    <property type="entry name" value="Ig-like_dom_sf"/>
</dbReference>
<dbReference type="Ensembl" id="ENSAMXT00005050207.1">
    <property type="protein sequence ID" value="ENSAMXP00005046215.1"/>
    <property type="gene ID" value="ENSAMXG00005021306.1"/>
</dbReference>
<organism evidence="5 6">
    <name type="scientific">Astyanax mexicanus</name>
    <name type="common">Blind cave fish</name>
    <name type="synonym">Astyanax fasciatus mexicanus</name>
    <dbReference type="NCBI Taxonomy" id="7994"/>
    <lineage>
        <taxon>Eukaryota</taxon>
        <taxon>Metazoa</taxon>
        <taxon>Chordata</taxon>
        <taxon>Craniata</taxon>
        <taxon>Vertebrata</taxon>
        <taxon>Euteleostomi</taxon>
        <taxon>Actinopterygii</taxon>
        <taxon>Neopterygii</taxon>
        <taxon>Teleostei</taxon>
        <taxon>Ostariophysi</taxon>
        <taxon>Characiformes</taxon>
        <taxon>Characoidei</taxon>
        <taxon>Acestrorhamphidae</taxon>
        <taxon>Acestrorhamphinae</taxon>
        <taxon>Astyanax</taxon>
    </lineage>
</organism>
<evidence type="ECO:0000256" key="2">
    <source>
        <dbReference type="ARBA" id="ARBA00022859"/>
    </source>
</evidence>
<dbReference type="Gene3D" id="2.60.40.10">
    <property type="entry name" value="Immunoglobulins"/>
    <property type="match status" value="1"/>
</dbReference>
<feature type="chain" id="PRO_5034612652" description="Ig-like domain-containing protein" evidence="3">
    <location>
        <begin position="20"/>
        <end position="117"/>
    </location>
</feature>
<dbReference type="Pfam" id="PF07686">
    <property type="entry name" value="V-set"/>
    <property type="match status" value="1"/>
</dbReference>
<keyword evidence="2" id="KW-0391">Immunity</keyword>
<name>A0A8B9L824_ASTMX</name>
<dbReference type="GO" id="GO:0002376">
    <property type="term" value="P:immune system process"/>
    <property type="evidence" value="ECO:0007669"/>
    <property type="project" value="UniProtKB-KW"/>
</dbReference>
<proteinExistence type="predicted"/>
<dbReference type="AlphaFoldDB" id="A0A8B9L824"/>
<dbReference type="GO" id="GO:0007166">
    <property type="term" value="P:cell surface receptor signaling pathway"/>
    <property type="evidence" value="ECO:0007669"/>
    <property type="project" value="TreeGrafter"/>
</dbReference>
<evidence type="ECO:0000259" key="4">
    <source>
        <dbReference type="PROSITE" id="PS50835"/>
    </source>
</evidence>
<feature type="domain" description="Ig-like" evidence="4">
    <location>
        <begin position="1"/>
        <end position="117"/>
    </location>
</feature>
<evidence type="ECO:0000256" key="1">
    <source>
        <dbReference type="ARBA" id="ARBA00022729"/>
    </source>
</evidence>
<keyword evidence="1 3" id="KW-0732">Signal</keyword>
<dbReference type="PROSITE" id="PS50835">
    <property type="entry name" value="IG_LIKE"/>
    <property type="match status" value="1"/>
</dbReference>
<dbReference type="SUPFAM" id="SSF48726">
    <property type="entry name" value="Immunoglobulin"/>
    <property type="match status" value="1"/>
</dbReference>
<dbReference type="Proteomes" id="UP000694621">
    <property type="component" value="Unplaced"/>
</dbReference>
<dbReference type="InterPro" id="IPR013783">
    <property type="entry name" value="Ig-like_fold"/>
</dbReference>
<evidence type="ECO:0000313" key="5">
    <source>
        <dbReference type="Ensembl" id="ENSAMXP00005046215.1"/>
    </source>
</evidence>
<accession>A0A8B9L824</accession>
<dbReference type="PANTHER" id="PTHR23268:SF102">
    <property type="entry name" value="IMMUNOGLOBULIN V-SET DOMAIN-CONTAINING PROTEIN"/>
    <property type="match status" value="1"/>
</dbReference>
<dbReference type="SMART" id="SM00406">
    <property type="entry name" value="IGv"/>
    <property type="match status" value="1"/>
</dbReference>